<organism evidence="6">
    <name type="scientific">Melampsora larici-populina (strain 98AG31 / pathotype 3-4-7)</name>
    <name type="common">Poplar leaf rust fungus</name>
    <dbReference type="NCBI Taxonomy" id="747676"/>
    <lineage>
        <taxon>Eukaryota</taxon>
        <taxon>Fungi</taxon>
        <taxon>Dikarya</taxon>
        <taxon>Basidiomycota</taxon>
        <taxon>Pucciniomycotina</taxon>
        <taxon>Pucciniomycetes</taxon>
        <taxon>Pucciniales</taxon>
        <taxon>Melampsoraceae</taxon>
        <taxon>Melampsora</taxon>
    </lineage>
</organism>
<sequence>MRALLRTNCYRITIISRNTIHTNSQSIRANQVPLNQSISSSLVSQNLPTRALPPHLDRPAKTNPLDLSENEHEQYFTENEVDSFYESLMKSSPEQLRKEMDSTPSPNDLEHLPILGPYKSASLKQQQQLWNCSSKAIESPSNSSDDPTQMARNLQSEKLIDLVELMKTRQVDIGPITDSLLTLLAHLPQPSKAQRSIQVLSEAYSRASLTKSSAFQQAHIHLLLYRSGSTPTAAYQAASKYVQELERVGTPPTPAVYLQLFEYLSYTSHRRAHSLDLFNRVRLLAHPTPPISIWNAVLKALASGASTEPERSMDIYLDLKAAGLYPTRETYNHLIRAMARARRPPPGTSTRRTEAEKWYSGSLRLLDRMIHEDGLKPDLNTYMALLEGSKRLGDLPRAKWIYGLFCRELDSRPPGSTSFEDSKWLSVKAVTLMLQTYASFTPMSKLTYHKSPNQKPVEEEINTHKPLVATNDDPMAPYRGVPKSKKDTIVESDRLIHQFLSETGGLNLSAKTPAEQRKLSILVGSYLSVYAAHSDIANLYKLYQDLTISPLSSIHENRDTKAIRITWIYLLVLERCEYVRSAERAGKISREVFHEWRSTGEWQDKFELVKSVEARLVLTKAFFRSMIKIRFGGVKESMKDIEDFTRLYPIENIQSSESTPYLSFKHLEIVHHRLKQNEDRESVKRLLRITKGYEKARIKAFEMNEENRRIKNRALMNL</sequence>
<dbReference type="HOGENOM" id="CLU_384982_0_0_1"/>
<dbReference type="OrthoDB" id="5588846at2759"/>
<evidence type="ECO:0000256" key="3">
    <source>
        <dbReference type="ARBA" id="ARBA00044493"/>
    </source>
</evidence>
<dbReference type="EMBL" id="GL883151">
    <property type="protein sequence ID" value="EGG00085.1"/>
    <property type="molecule type" value="Genomic_DNA"/>
</dbReference>
<dbReference type="PANTHER" id="PTHR47936">
    <property type="entry name" value="PPR_LONG DOMAIN-CONTAINING PROTEIN"/>
    <property type="match status" value="1"/>
</dbReference>
<dbReference type="GeneID" id="18924590"/>
<evidence type="ECO:0000313" key="5">
    <source>
        <dbReference type="EMBL" id="EGG00085.1"/>
    </source>
</evidence>
<accession>F4S5L9</accession>
<comment type="function">
    <text evidence="3">Regulates mitochondrial small subunit maturation by controlling 15S rRNA 5'-end processing. Localizes to the 5' precursor of the 15S rRNA in a position that is subsequently occupied by mS47 in the mature yeast mtSSU. Uses structure and sequence-specific RNA recognition, binding to a single-stranded region of the precursor and specifically recognizing bases -6 to -1. The exchange of Ccm1 for mS47 is coupled to the irreversible removal of precursor rRNA that is accompanied by conformational changes of the mitoribosomal proteins uS5m and mS26. These conformational changes signal completion of 5'-end rRNA processing through protection of the mature 5'-end of the 15S rRNA and stabilization of mS47. The removal of the 5' precursor together with the dissociation of Ccm1 may be catalyzed by the 5'-3' exoribonuclease Pet127. Involved in the specific removal of group I introns in mitochondrial encoded transcripts.</text>
</comment>
<dbReference type="InParanoid" id="F4S5L9"/>
<dbReference type="Gene3D" id="1.25.40.10">
    <property type="entry name" value="Tetratricopeptide repeat domain"/>
    <property type="match status" value="1"/>
</dbReference>
<comment type="similarity">
    <text evidence="1">Belongs to the CCM1 family.</text>
</comment>
<dbReference type="PANTHER" id="PTHR47936:SF1">
    <property type="entry name" value="PENTATRICOPEPTIDE REPEAT-CONTAINING PROTEIN GUN1, CHLOROPLASTIC"/>
    <property type="match status" value="1"/>
</dbReference>
<keyword evidence="2" id="KW-0677">Repeat</keyword>
<evidence type="ECO:0000256" key="2">
    <source>
        <dbReference type="ARBA" id="ARBA00022737"/>
    </source>
</evidence>
<dbReference type="InterPro" id="IPR011990">
    <property type="entry name" value="TPR-like_helical_dom_sf"/>
</dbReference>
<gene>
    <name evidence="5" type="ORF">MELLADRAFT_112172</name>
</gene>
<dbReference type="KEGG" id="mlr:MELLADRAFT_112172"/>
<dbReference type="Proteomes" id="UP000001072">
    <property type="component" value="Unassembled WGS sequence"/>
</dbReference>
<dbReference type="eggNOG" id="ENOG502RXM5">
    <property type="taxonomic scope" value="Eukaryota"/>
</dbReference>
<comment type="subunit">
    <text evidence="4">Binds to mitochondrial small subunit 15S rRNA.</text>
</comment>
<keyword evidence="6" id="KW-1185">Reference proteome</keyword>
<dbReference type="VEuPathDB" id="FungiDB:MELLADRAFT_112172"/>
<dbReference type="RefSeq" id="XP_007416683.1">
    <property type="nucleotide sequence ID" value="XM_007416621.1"/>
</dbReference>
<dbReference type="AlphaFoldDB" id="F4S5L9"/>
<evidence type="ECO:0000256" key="1">
    <source>
        <dbReference type="ARBA" id="ARBA00006192"/>
    </source>
</evidence>
<protein>
    <submittedName>
        <fullName evidence="5">Uncharacterized protein</fullName>
    </submittedName>
</protein>
<dbReference type="Pfam" id="PF13812">
    <property type="entry name" value="PPR_3"/>
    <property type="match status" value="1"/>
</dbReference>
<reference evidence="6" key="1">
    <citation type="journal article" date="2011" name="Proc. Natl. Acad. Sci. U.S.A.">
        <title>Obligate biotrophy features unraveled by the genomic analysis of rust fungi.</title>
        <authorList>
            <person name="Duplessis S."/>
            <person name="Cuomo C.A."/>
            <person name="Lin Y.-C."/>
            <person name="Aerts A."/>
            <person name="Tisserant E."/>
            <person name="Veneault-Fourrey C."/>
            <person name="Joly D.L."/>
            <person name="Hacquard S."/>
            <person name="Amselem J."/>
            <person name="Cantarel B.L."/>
            <person name="Chiu R."/>
            <person name="Coutinho P.M."/>
            <person name="Feau N."/>
            <person name="Field M."/>
            <person name="Frey P."/>
            <person name="Gelhaye E."/>
            <person name="Goldberg J."/>
            <person name="Grabherr M.G."/>
            <person name="Kodira C.D."/>
            <person name="Kohler A."/>
            <person name="Kuees U."/>
            <person name="Lindquist E.A."/>
            <person name="Lucas S.M."/>
            <person name="Mago R."/>
            <person name="Mauceli E."/>
            <person name="Morin E."/>
            <person name="Murat C."/>
            <person name="Pangilinan J.L."/>
            <person name="Park R."/>
            <person name="Pearson M."/>
            <person name="Quesneville H."/>
            <person name="Rouhier N."/>
            <person name="Sakthikumar S."/>
            <person name="Salamov A.A."/>
            <person name="Schmutz J."/>
            <person name="Selles B."/>
            <person name="Shapiro H."/>
            <person name="Tanguay P."/>
            <person name="Tuskan G.A."/>
            <person name="Henrissat B."/>
            <person name="Van de Peer Y."/>
            <person name="Rouze P."/>
            <person name="Ellis J.G."/>
            <person name="Dodds P.N."/>
            <person name="Schein J.E."/>
            <person name="Zhong S."/>
            <person name="Hamelin R.C."/>
            <person name="Grigoriev I.V."/>
            <person name="Szabo L.J."/>
            <person name="Martin F."/>
        </authorList>
    </citation>
    <scope>NUCLEOTIDE SEQUENCE [LARGE SCALE GENOMIC DNA]</scope>
    <source>
        <strain evidence="6">98AG31 / pathotype 3-4-7</strain>
    </source>
</reference>
<evidence type="ECO:0000256" key="4">
    <source>
        <dbReference type="ARBA" id="ARBA00044511"/>
    </source>
</evidence>
<name>F4S5L9_MELLP</name>
<dbReference type="InterPro" id="IPR002885">
    <property type="entry name" value="PPR_rpt"/>
</dbReference>
<evidence type="ECO:0000313" key="6">
    <source>
        <dbReference type="Proteomes" id="UP000001072"/>
    </source>
</evidence>
<proteinExistence type="inferred from homology"/>
<dbReference type="STRING" id="747676.F4S5L9"/>